<dbReference type="EMBL" id="SPUK01000005">
    <property type="protein sequence ID" value="TQV97272.1"/>
    <property type="molecule type" value="Genomic_DNA"/>
</dbReference>
<dbReference type="FunFam" id="4.10.240.10:FF:000003">
    <property type="entry name" value="C6 transcription factor (Leu3)"/>
    <property type="match status" value="1"/>
</dbReference>
<dbReference type="CDD" id="cd00067">
    <property type="entry name" value="GAL4"/>
    <property type="match status" value="1"/>
</dbReference>
<keyword evidence="3" id="KW-0862">Zinc</keyword>
<evidence type="ECO:0000313" key="11">
    <source>
        <dbReference type="Proteomes" id="UP000315783"/>
    </source>
</evidence>
<evidence type="ECO:0000256" key="6">
    <source>
        <dbReference type="ARBA" id="ARBA00023163"/>
    </source>
</evidence>
<dbReference type="GO" id="GO:0000976">
    <property type="term" value="F:transcription cis-regulatory region binding"/>
    <property type="evidence" value="ECO:0007669"/>
    <property type="project" value="TreeGrafter"/>
</dbReference>
<protein>
    <submittedName>
        <fullName evidence="10">C6 transcription factor (War1)</fullName>
    </submittedName>
</protein>
<feature type="region of interest" description="Disordered" evidence="8">
    <location>
        <begin position="619"/>
        <end position="656"/>
    </location>
</feature>
<feature type="region of interest" description="Disordered" evidence="8">
    <location>
        <begin position="712"/>
        <end position="740"/>
    </location>
</feature>
<dbReference type="PROSITE" id="PS00463">
    <property type="entry name" value="ZN2_CY6_FUNGAL_1"/>
    <property type="match status" value="1"/>
</dbReference>
<dbReference type="GO" id="GO:0008270">
    <property type="term" value="F:zinc ion binding"/>
    <property type="evidence" value="ECO:0007669"/>
    <property type="project" value="InterPro"/>
</dbReference>
<evidence type="ECO:0000256" key="4">
    <source>
        <dbReference type="ARBA" id="ARBA00023015"/>
    </source>
</evidence>
<feature type="region of interest" description="Disordered" evidence="8">
    <location>
        <begin position="798"/>
        <end position="856"/>
    </location>
</feature>
<dbReference type="PROSITE" id="PS50048">
    <property type="entry name" value="ZN2_CY6_FUNGAL_2"/>
    <property type="match status" value="1"/>
</dbReference>
<dbReference type="PANTHER" id="PTHR31845:SF39">
    <property type="entry name" value="TRANSCRIPTION FACTOR PBCR-RELATED"/>
    <property type="match status" value="1"/>
</dbReference>
<feature type="compositionally biased region" description="Low complexity" evidence="8">
    <location>
        <begin position="641"/>
        <end position="653"/>
    </location>
</feature>
<keyword evidence="2" id="KW-0479">Metal-binding</keyword>
<keyword evidence="4" id="KW-0805">Transcription regulation</keyword>
<accession>A0A545V6D5</accession>
<sequence>MEESGGSGVMVGYPSGGEDSSSSSSSSPSASATHEDGTPGTASLSGPATGSPAGTTTTTTTTTAAAADPKKLRACEACRGLKVRCEPDPREGRPCKRCGKAGRPCVVTVPTRRRQRKTDSRVSELEKKIDALTASLQARTNSGSSSGGGGGGGGGLHLQDETTTTTTTTPPATATTTTGRLHGKGQEHRDWDVEVTPWDSNRPADQDSHFQQLITMAGRKRKAMEDADQQQQQQGEGSGRGARPQTHHGAATRKDIAAAAAAADDDDRRPSAAAASVGWPAYTSRAADGDVVERGLVPPALAARLLSRYNAQMVRHLPGVVFAPGTGVAELRAARPVLFLAVMAAAAGEDHALQRVLQRELMHVLAARVLVTGEKSLELVQALNVAVIWYWPPEYFEELKFYQLIHVAAVMAIDIGLGRRTNGRARAAASSSFSGAGGMGMGMGMGGMGGGGMGGGWGSFRGGGRAAAPPDPTSLEARRTWLTCYYLASNTAMSLHRPHLIRWTSFMADSMRVLETSPDAAPTDRYFCHLVWTHHLGEQIGAQLSMDDPDAVGAAGAGTGAGAGVDIADPRTQYALRALERDLERYRAGVPPERMHATLKIAFDLLNLYMHETVLHADHFGEPPSADDDDDDNSKNGPGVQQHQQQQQQRKQQPLSAQHINALTSCLAAINGIFTTFLGMDVESIRCLPVFNFVRVAYAVVVLMKMYFSAEPPPPPPSGASGESGASTTTTTGGPAGASWSGDFGAVFTRDSMRVRQHLDALLDKFRETAAGDRCRPASKFLVVLAMLRSWFVKQGSAPGSGGGGGGTESARQGAQATGGVGGGDASTGSTSQQQRQQSQPQQQQQYHPTMQTPTASTPLHLLSEVATGSDPTNPGAAPSPFGYYRSTAPAPVPSFFPDANGGASFATTSGNNSSSNGSSSSTGLYPPWIAEAMMSSSSSSAAAAVEGGGVSFDGSDFPTAMMGIGGGIEGFDGARAATTNDQFWTDMFQGIPDPNMFTF</sequence>
<feature type="region of interest" description="Disordered" evidence="8">
    <location>
        <begin position="134"/>
        <end position="276"/>
    </location>
</feature>
<dbReference type="SUPFAM" id="SSF57701">
    <property type="entry name" value="Zn2/Cys6 DNA-binding domain"/>
    <property type="match status" value="1"/>
</dbReference>
<keyword evidence="11" id="KW-1185">Reference proteome</keyword>
<dbReference type="Pfam" id="PF00172">
    <property type="entry name" value="Zn_clus"/>
    <property type="match status" value="1"/>
</dbReference>
<evidence type="ECO:0000256" key="2">
    <source>
        <dbReference type="ARBA" id="ARBA00022723"/>
    </source>
</evidence>
<dbReference type="PANTHER" id="PTHR31845">
    <property type="entry name" value="FINGER DOMAIN PROTEIN, PUTATIVE-RELATED"/>
    <property type="match status" value="1"/>
</dbReference>
<dbReference type="AlphaFoldDB" id="A0A545V6D5"/>
<dbReference type="Gene3D" id="4.10.240.10">
    <property type="entry name" value="Zn(2)-C6 fungal-type DNA-binding domain"/>
    <property type="match status" value="1"/>
</dbReference>
<feature type="region of interest" description="Disordered" evidence="8">
    <location>
        <begin position="1"/>
        <end position="71"/>
    </location>
</feature>
<feature type="compositionally biased region" description="Gly residues" evidence="8">
    <location>
        <begin position="145"/>
        <end position="156"/>
    </location>
</feature>
<evidence type="ECO:0000256" key="7">
    <source>
        <dbReference type="ARBA" id="ARBA00023242"/>
    </source>
</evidence>
<keyword evidence="6" id="KW-0804">Transcription</keyword>
<evidence type="ECO:0000256" key="5">
    <source>
        <dbReference type="ARBA" id="ARBA00023125"/>
    </source>
</evidence>
<feature type="compositionally biased region" description="Low complexity" evidence="8">
    <location>
        <begin position="719"/>
        <end position="740"/>
    </location>
</feature>
<keyword evidence="7" id="KW-0539">Nucleus</keyword>
<dbReference type="STRING" id="43265.A0A545V6D5"/>
<evidence type="ECO:0000256" key="1">
    <source>
        <dbReference type="ARBA" id="ARBA00004123"/>
    </source>
</evidence>
<dbReference type="InterPro" id="IPR036864">
    <property type="entry name" value="Zn2-C6_fun-type_DNA-bd_sf"/>
</dbReference>
<feature type="compositionally biased region" description="Low complexity" evidence="8">
    <location>
        <begin position="162"/>
        <end position="178"/>
    </location>
</feature>
<name>A0A545V6D5_9HYPO</name>
<keyword evidence="5" id="KW-0238">DNA-binding</keyword>
<feature type="compositionally biased region" description="Low complexity" evidence="8">
    <location>
        <begin position="45"/>
        <end position="67"/>
    </location>
</feature>
<reference evidence="10 11" key="1">
    <citation type="journal article" date="2019" name="Appl. Microbiol. Biotechnol.">
        <title>Genome sequence of Isaria javanica and comparative genome analysis insights into family S53 peptidase evolution in fungal entomopathogens.</title>
        <authorList>
            <person name="Lin R."/>
            <person name="Zhang X."/>
            <person name="Xin B."/>
            <person name="Zou M."/>
            <person name="Gao Y."/>
            <person name="Qin F."/>
            <person name="Hu Q."/>
            <person name="Xie B."/>
            <person name="Cheng X."/>
        </authorList>
    </citation>
    <scope>NUCLEOTIDE SEQUENCE [LARGE SCALE GENOMIC DNA]</scope>
    <source>
        <strain evidence="10 11">IJ1G</strain>
    </source>
</reference>
<dbReference type="Proteomes" id="UP000315783">
    <property type="component" value="Unassembled WGS sequence"/>
</dbReference>
<gene>
    <name evidence="10" type="ORF">IF1G_04512</name>
</gene>
<dbReference type="InterPro" id="IPR001138">
    <property type="entry name" value="Zn2Cys6_DnaBD"/>
</dbReference>
<feature type="compositionally biased region" description="Low complexity" evidence="8">
    <location>
        <begin position="20"/>
        <end position="32"/>
    </location>
</feature>
<evidence type="ECO:0000256" key="8">
    <source>
        <dbReference type="SAM" id="MobiDB-lite"/>
    </source>
</evidence>
<evidence type="ECO:0000313" key="10">
    <source>
        <dbReference type="EMBL" id="TQV97272.1"/>
    </source>
</evidence>
<dbReference type="GO" id="GO:0001216">
    <property type="term" value="F:DNA-binding transcription activator activity"/>
    <property type="evidence" value="ECO:0007669"/>
    <property type="project" value="UniProtKB-ARBA"/>
</dbReference>
<organism evidence="10 11">
    <name type="scientific">Cordyceps javanica</name>
    <dbReference type="NCBI Taxonomy" id="43265"/>
    <lineage>
        <taxon>Eukaryota</taxon>
        <taxon>Fungi</taxon>
        <taxon>Dikarya</taxon>
        <taxon>Ascomycota</taxon>
        <taxon>Pezizomycotina</taxon>
        <taxon>Sordariomycetes</taxon>
        <taxon>Hypocreomycetidae</taxon>
        <taxon>Hypocreales</taxon>
        <taxon>Cordycipitaceae</taxon>
        <taxon>Cordyceps</taxon>
    </lineage>
</organism>
<feature type="domain" description="Zn(2)-C6 fungal-type" evidence="9">
    <location>
        <begin position="74"/>
        <end position="107"/>
    </location>
</feature>
<dbReference type="OrthoDB" id="8062037at2759"/>
<comment type="subcellular location">
    <subcellularLocation>
        <location evidence="1">Nucleus</location>
    </subcellularLocation>
</comment>
<comment type="caution">
    <text evidence="10">The sequence shown here is derived from an EMBL/GenBank/DDBJ whole genome shotgun (WGS) entry which is preliminary data.</text>
</comment>
<dbReference type="InterPro" id="IPR051089">
    <property type="entry name" value="prtT"/>
</dbReference>
<proteinExistence type="predicted"/>
<dbReference type="CDD" id="cd12148">
    <property type="entry name" value="fungal_TF_MHR"/>
    <property type="match status" value="1"/>
</dbReference>
<evidence type="ECO:0000259" key="9">
    <source>
        <dbReference type="PROSITE" id="PS50048"/>
    </source>
</evidence>
<dbReference type="SMART" id="SM00066">
    <property type="entry name" value="GAL4"/>
    <property type="match status" value="1"/>
</dbReference>
<dbReference type="GO" id="GO:0000981">
    <property type="term" value="F:DNA-binding transcription factor activity, RNA polymerase II-specific"/>
    <property type="evidence" value="ECO:0007669"/>
    <property type="project" value="InterPro"/>
</dbReference>
<dbReference type="GO" id="GO:0005634">
    <property type="term" value="C:nucleus"/>
    <property type="evidence" value="ECO:0007669"/>
    <property type="project" value="UniProtKB-SubCell"/>
</dbReference>
<feature type="compositionally biased region" description="Gly residues" evidence="8">
    <location>
        <begin position="799"/>
        <end position="808"/>
    </location>
</feature>
<evidence type="ECO:0000256" key="3">
    <source>
        <dbReference type="ARBA" id="ARBA00022833"/>
    </source>
</evidence>
<feature type="compositionally biased region" description="Gly residues" evidence="8">
    <location>
        <begin position="817"/>
        <end position="826"/>
    </location>
</feature>
<feature type="compositionally biased region" description="Low complexity" evidence="8">
    <location>
        <begin position="827"/>
        <end position="855"/>
    </location>
</feature>